<keyword evidence="1" id="KW-0534">Nitrate assimilation</keyword>
<evidence type="ECO:0000256" key="2">
    <source>
        <dbReference type="SAM" id="MobiDB-lite"/>
    </source>
</evidence>
<name>A0A4R3JBD1_9PROT</name>
<dbReference type="InterPro" id="IPR003765">
    <property type="entry name" value="NO3_reductase_chaperone_NarJ"/>
</dbReference>
<dbReference type="Pfam" id="PF02613">
    <property type="entry name" value="Nitrate_red_del"/>
    <property type="match status" value="1"/>
</dbReference>
<reference evidence="3 4" key="1">
    <citation type="submission" date="2019-03" db="EMBL/GenBank/DDBJ databases">
        <title>Genomic Encyclopedia of Type Strains, Phase IV (KMG-IV): sequencing the most valuable type-strain genomes for metagenomic binning, comparative biology and taxonomic classification.</title>
        <authorList>
            <person name="Goeker M."/>
        </authorList>
    </citation>
    <scope>NUCLEOTIDE SEQUENCE [LARGE SCALE GENOMIC DNA]</scope>
    <source>
        <strain evidence="3 4">DSM 101688</strain>
    </source>
</reference>
<dbReference type="OrthoDB" id="8478585at2"/>
<evidence type="ECO:0000256" key="1">
    <source>
        <dbReference type="ARBA" id="ARBA00023063"/>
    </source>
</evidence>
<feature type="region of interest" description="Disordered" evidence="2">
    <location>
        <begin position="216"/>
        <end position="243"/>
    </location>
</feature>
<dbReference type="NCBIfam" id="TIGR00684">
    <property type="entry name" value="narJ"/>
    <property type="match status" value="1"/>
</dbReference>
<dbReference type="AlphaFoldDB" id="A0A4R3JBD1"/>
<dbReference type="PANTHER" id="PTHR43680">
    <property type="entry name" value="NITRATE REDUCTASE MOLYBDENUM COFACTOR ASSEMBLY CHAPERONE"/>
    <property type="match status" value="1"/>
</dbReference>
<dbReference type="RefSeq" id="WP_132938680.1">
    <property type="nucleotide sequence ID" value="NZ_CP119676.1"/>
</dbReference>
<dbReference type="GO" id="GO:0042128">
    <property type="term" value="P:nitrate assimilation"/>
    <property type="evidence" value="ECO:0007669"/>
    <property type="project" value="UniProtKB-KW"/>
</dbReference>
<accession>A0A4R3JBD1</accession>
<protein>
    <submittedName>
        <fullName evidence="3">Respiratory nitrate reductase chaperone NarJ</fullName>
    </submittedName>
</protein>
<dbReference type="EMBL" id="SLZW01000004">
    <property type="protein sequence ID" value="TCS62927.1"/>
    <property type="molecule type" value="Genomic_DNA"/>
</dbReference>
<dbReference type="InterPro" id="IPR020945">
    <property type="entry name" value="DMSO/NO3_reduct_chaperone"/>
</dbReference>
<dbReference type="GO" id="GO:0051131">
    <property type="term" value="P:chaperone-mediated protein complex assembly"/>
    <property type="evidence" value="ECO:0007669"/>
    <property type="project" value="InterPro"/>
</dbReference>
<evidence type="ECO:0000313" key="4">
    <source>
        <dbReference type="Proteomes" id="UP000295304"/>
    </source>
</evidence>
<feature type="compositionally biased region" description="Pro residues" evidence="2">
    <location>
        <begin position="233"/>
        <end position="243"/>
    </location>
</feature>
<dbReference type="Proteomes" id="UP000295304">
    <property type="component" value="Unassembled WGS sequence"/>
</dbReference>
<proteinExistence type="predicted"/>
<evidence type="ECO:0000313" key="3">
    <source>
        <dbReference type="EMBL" id="TCS62927.1"/>
    </source>
</evidence>
<keyword evidence="4" id="KW-1185">Reference proteome</keyword>
<dbReference type="SUPFAM" id="SSF89155">
    <property type="entry name" value="TorD-like"/>
    <property type="match status" value="1"/>
</dbReference>
<organism evidence="3 4">
    <name type="scientific">Varunaivibrio sulfuroxidans</name>
    <dbReference type="NCBI Taxonomy" id="1773489"/>
    <lineage>
        <taxon>Bacteria</taxon>
        <taxon>Pseudomonadati</taxon>
        <taxon>Pseudomonadota</taxon>
        <taxon>Alphaproteobacteria</taxon>
        <taxon>Rhodospirillales</taxon>
        <taxon>Magnetovibrionaceae</taxon>
        <taxon>Varunaivibrio</taxon>
    </lineage>
</organism>
<sequence>MIDTYKVLSALLSYPQKDLLDAIAPFSEVLRREKLLPSAYLEPLETFIRETASSDLYELQERYVWLFDRTRSLSLNLFEHVHGESRERGQAMIDLLRTYEEHGLTPSAKELPDYLPLFLEFLATLEKPEAARLLGEAGHVLAALKVRLEKRKSGYGDVFNALVFLAGAEDDAPAVAALLDGEDDDPGDLAALDKVWEESAVTFGPDAEQGCPVARDMLSEMAAPSPSSRNERPIPPASAPAGR</sequence>
<dbReference type="InterPro" id="IPR036411">
    <property type="entry name" value="TorD-like_sf"/>
</dbReference>
<dbReference type="GO" id="GO:0051082">
    <property type="term" value="F:unfolded protein binding"/>
    <property type="evidence" value="ECO:0007669"/>
    <property type="project" value="InterPro"/>
</dbReference>
<comment type="caution">
    <text evidence="3">The sequence shown here is derived from an EMBL/GenBank/DDBJ whole genome shotgun (WGS) entry which is preliminary data.</text>
</comment>
<gene>
    <name evidence="3" type="ORF">EDD55_10416</name>
</gene>
<dbReference type="Gene3D" id="1.10.3480.10">
    <property type="entry name" value="TorD-like"/>
    <property type="match status" value="1"/>
</dbReference>
<dbReference type="GO" id="GO:0016530">
    <property type="term" value="F:metallochaperone activity"/>
    <property type="evidence" value="ECO:0007669"/>
    <property type="project" value="TreeGrafter"/>
</dbReference>
<dbReference type="PANTHER" id="PTHR43680:SF2">
    <property type="entry name" value="NITRATE REDUCTASE MOLYBDENUM COFACTOR ASSEMBLY CHAPERONE NARJ"/>
    <property type="match status" value="1"/>
</dbReference>